<dbReference type="InterPro" id="IPR001254">
    <property type="entry name" value="Trypsin_dom"/>
</dbReference>
<dbReference type="PANTHER" id="PTHR24260:SF136">
    <property type="entry name" value="GH08193P-RELATED"/>
    <property type="match status" value="1"/>
</dbReference>
<dbReference type="Proteomes" id="UP000199137">
    <property type="component" value="Unassembled WGS sequence"/>
</dbReference>
<dbReference type="InterPro" id="IPR009003">
    <property type="entry name" value="Peptidase_S1_PA"/>
</dbReference>
<accession>A0A1I5XB04</accession>
<reference evidence="2 3" key="1">
    <citation type="submission" date="2016-10" db="EMBL/GenBank/DDBJ databases">
        <authorList>
            <person name="de Groot N.N."/>
        </authorList>
    </citation>
    <scope>NUCLEOTIDE SEQUENCE [LARGE SCALE GENOMIC DNA]</scope>
    <source>
        <strain evidence="2 3">DSM 44637</strain>
    </source>
</reference>
<sequence length="292" mass="30991">MLLKKIVLSPYYAAASRRHVKTLRSLPFCPSAGEADETAAQTVVAIEYNAPEHDRENFFTAVGTLIAPDWVLACAHAVTATIDREVMRLGDIPTADKEFHVRVGSRVLGQGGAISPVDSIVPHPAFASPNRLKGRPKRGDGAHDVALLRLREPVAHPVATVATEPMLDEFDPVSVMGWTRGPEGTGRLSNVDTAVLPLKIGLSGGLGLGEMCIANTGGNDMDQGFSGGPVWVCPQGDADREPLVIGLVSRGCVGLFSAKKHGAPVVATDLTRHADFITGTIEAHRQQTQELS</sequence>
<dbReference type="SMART" id="SM00020">
    <property type="entry name" value="Tryp_SPc"/>
    <property type="match status" value="1"/>
</dbReference>
<dbReference type="InterPro" id="IPR051333">
    <property type="entry name" value="CLIP_Serine_Protease"/>
</dbReference>
<protein>
    <submittedName>
        <fullName evidence="2">Trypsin</fullName>
    </submittedName>
</protein>
<evidence type="ECO:0000259" key="1">
    <source>
        <dbReference type="PROSITE" id="PS50240"/>
    </source>
</evidence>
<dbReference type="InterPro" id="IPR043504">
    <property type="entry name" value="Peptidase_S1_PA_chymotrypsin"/>
</dbReference>
<organism evidence="2 3">
    <name type="scientific">Amycolatopsis rubida</name>
    <dbReference type="NCBI Taxonomy" id="112413"/>
    <lineage>
        <taxon>Bacteria</taxon>
        <taxon>Bacillati</taxon>
        <taxon>Actinomycetota</taxon>
        <taxon>Actinomycetes</taxon>
        <taxon>Pseudonocardiales</taxon>
        <taxon>Pseudonocardiaceae</taxon>
        <taxon>Amycolatopsis</taxon>
    </lineage>
</organism>
<proteinExistence type="predicted"/>
<dbReference type="STRING" id="112413.SAMN05421854_110132"/>
<evidence type="ECO:0000313" key="2">
    <source>
        <dbReference type="EMBL" id="SFQ29140.1"/>
    </source>
</evidence>
<gene>
    <name evidence="2" type="ORF">SAMN05421854_110132</name>
</gene>
<dbReference type="PROSITE" id="PS50240">
    <property type="entry name" value="TRYPSIN_DOM"/>
    <property type="match status" value="1"/>
</dbReference>
<dbReference type="Gene3D" id="2.40.10.10">
    <property type="entry name" value="Trypsin-like serine proteases"/>
    <property type="match status" value="1"/>
</dbReference>
<dbReference type="AlphaFoldDB" id="A0A1I5XB04"/>
<evidence type="ECO:0000313" key="3">
    <source>
        <dbReference type="Proteomes" id="UP000199137"/>
    </source>
</evidence>
<dbReference type="SUPFAM" id="SSF50494">
    <property type="entry name" value="Trypsin-like serine proteases"/>
    <property type="match status" value="1"/>
</dbReference>
<dbReference type="PRINTS" id="PR00722">
    <property type="entry name" value="CHYMOTRYPSIN"/>
</dbReference>
<dbReference type="PANTHER" id="PTHR24260">
    <property type="match status" value="1"/>
</dbReference>
<dbReference type="Pfam" id="PF00089">
    <property type="entry name" value="Trypsin"/>
    <property type="match status" value="1"/>
</dbReference>
<dbReference type="GO" id="GO:0004252">
    <property type="term" value="F:serine-type endopeptidase activity"/>
    <property type="evidence" value="ECO:0007669"/>
    <property type="project" value="InterPro"/>
</dbReference>
<feature type="domain" description="Peptidase S1" evidence="1">
    <location>
        <begin position="30"/>
        <end position="282"/>
    </location>
</feature>
<name>A0A1I5XB04_9PSEU</name>
<dbReference type="EMBL" id="FOWC01000010">
    <property type="protein sequence ID" value="SFQ29140.1"/>
    <property type="molecule type" value="Genomic_DNA"/>
</dbReference>
<dbReference type="GO" id="GO:0006508">
    <property type="term" value="P:proteolysis"/>
    <property type="evidence" value="ECO:0007669"/>
    <property type="project" value="InterPro"/>
</dbReference>
<dbReference type="InterPro" id="IPR001314">
    <property type="entry name" value="Peptidase_S1A"/>
</dbReference>
<dbReference type="OrthoDB" id="3657335at2"/>